<sequence length="233" mass="26581">MIIQQTFGWNPDTGKVEPQRTKEEAEDYRYFPDPDLVPVVVDEAWRKRLLSELPELPADKRRRWAKEYQLPDYDVRVLTEEREIAEYFQSVLEHFNQPKTVSNWMMTELLRLLKESPDGGIRITPKDFAQVLQKVEEGAINRNSGKEVIEEAFKTGKSPQSIIEQKGLAQISDESSLIALADQVIAEQTKAASNFRSGNEKVLGFLVGQLMAKTKGRANPQVAAKVLRERLNP</sequence>
<dbReference type="SMART" id="SM00845">
    <property type="entry name" value="GatB_Yqey"/>
    <property type="match status" value="1"/>
</dbReference>
<evidence type="ECO:0000256" key="3">
    <source>
        <dbReference type="ARBA" id="ARBA00022598"/>
    </source>
</evidence>
<evidence type="ECO:0000256" key="6">
    <source>
        <dbReference type="ARBA" id="ARBA00022917"/>
    </source>
</evidence>
<dbReference type="Proteomes" id="UP000179157">
    <property type="component" value="Unassembled WGS sequence"/>
</dbReference>
<keyword evidence="4" id="KW-0547">Nucleotide-binding</keyword>
<comment type="catalytic activity">
    <reaction evidence="9">
        <text>L-glutamyl-tRNA(Gln) + L-glutamine + ATP + H2O = L-glutaminyl-tRNA(Gln) + L-glutamate + ADP + phosphate + H(+)</text>
        <dbReference type="Rhea" id="RHEA:17521"/>
        <dbReference type="Rhea" id="RHEA-COMP:9681"/>
        <dbReference type="Rhea" id="RHEA-COMP:9684"/>
        <dbReference type="ChEBI" id="CHEBI:15377"/>
        <dbReference type="ChEBI" id="CHEBI:15378"/>
        <dbReference type="ChEBI" id="CHEBI:29985"/>
        <dbReference type="ChEBI" id="CHEBI:30616"/>
        <dbReference type="ChEBI" id="CHEBI:43474"/>
        <dbReference type="ChEBI" id="CHEBI:58359"/>
        <dbReference type="ChEBI" id="CHEBI:78520"/>
        <dbReference type="ChEBI" id="CHEBI:78521"/>
        <dbReference type="ChEBI" id="CHEBI:456216"/>
    </reaction>
</comment>
<comment type="similarity">
    <text evidence="1">Belongs to the GatB/GatE family. GatB subfamily.</text>
</comment>
<proteinExistence type="inferred from homology"/>
<keyword evidence="6" id="KW-0648">Protein biosynthesis</keyword>
<reference evidence="11 12" key="1">
    <citation type="journal article" date="2016" name="Nat. Commun.">
        <title>Thousands of microbial genomes shed light on interconnected biogeochemical processes in an aquifer system.</title>
        <authorList>
            <person name="Anantharaman K."/>
            <person name="Brown C.T."/>
            <person name="Hug L.A."/>
            <person name="Sharon I."/>
            <person name="Castelle C.J."/>
            <person name="Probst A.J."/>
            <person name="Thomas B.C."/>
            <person name="Singh A."/>
            <person name="Wilkins M.J."/>
            <person name="Karaoz U."/>
            <person name="Brodie E.L."/>
            <person name="Williams K.H."/>
            <person name="Hubbard S.S."/>
            <person name="Banfield J.F."/>
        </authorList>
    </citation>
    <scope>NUCLEOTIDE SEQUENCE [LARGE SCALE GENOMIC DNA]</scope>
    <source>
        <strain evidence="12">RBG_16_55_9</strain>
    </source>
</reference>
<evidence type="ECO:0000259" key="10">
    <source>
        <dbReference type="SMART" id="SM00845"/>
    </source>
</evidence>
<dbReference type="GO" id="GO:0005524">
    <property type="term" value="F:ATP binding"/>
    <property type="evidence" value="ECO:0007669"/>
    <property type="project" value="UniProtKB-KW"/>
</dbReference>
<accession>A0A1F5UVU3</accession>
<dbReference type="GO" id="GO:0070681">
    <property type="term" value="P:glutaminyl-tRNAGln biosynthesis via transamidation"/>
    <property type="evidence" value="ECO:0007669"/>
    <property type="project" value="TreeGrafter"/>
</dbReference>
<dbReference type="InterPro" id="IPR003789">
    <property type="entry name" value="Asn/Gln_tRNA_amidoTrase-B-like"/>
</dbReference>
<dbReference type="FunFam" id="1.10.150.380:FF:000001">
    <property type="entry name" value="Aspartyl/glutamyl-tRNA(Asn/Gln) amidotransferase subunit B"/>
    <property type="match status" value="1"/>
</dbReference>
<dbReference type="STRING" id="1817864.A2Z21_09145"/>
<evidence type="ECO:0000256" key="5">
    <source>
        <dbReference type="ARBA" id="ARBA00022840"/>
    </source>
</evidence>
<dbReference type="AlphaFoldDB" id="A0A1F5UVU3"/>
<gene>
    <name evidence="11" type="ORF">A2Z21_09145</name>
</gene>
<evidence type="ECO:0000256" key="2">
    <source>
        <dbReference type="ARBA" id="ARBA00011123"/>
    </source>
</evidence>
<feature type="domain" description="Asn/Gln amidotransferase" evidence="10">
    <location>
        <begin position="86"/>
        <end position="231"/>
    </location>
</feature>
<dbReference type="SUPFAM" id="SSF55931">
    <property type="entry name" value="Glutamine synthetase/guanido kinase"/>
    <property type="match status" value="1"/>
</dbReference>
<evidence type="ECO:0000256" key="8">
    <source>
        <dbReference type="ARBA" id="ARBA00047380"/>
    </source>
</evidence>
<dbReference type="GO" id="GO:0050567">
    <property type="term" value="F:glutaminyl-tRNA synthase (glutamine-hydrolyzing) activity"/>
    <property type="evidence" value="ECO:0007669"/>
    <property type="project" value="TreeGrafter"/>
</dbReference>
<evidence type="ECO:0000256" key="9">
    <source>
        <dbReference type="ARBA" id="ARBA00047913"/>
    </source>
</evidence>
<evidence type="ECO:0000313" key="11">
    <source>
        <dbReference type="EMBL" id="OGF54801.1"/>
    </source>
</evidence>
<name>A0A1F5UVU3_FRAXR</name>
<dbReference type="InterPro" id="IPR018027">
    <property type="entry name" value="Asn/Gln_amidotransferase"/>
</dbReference>
<keyword evidence="5" id="KW-0067">ATP-binding</keyword>
<dbReference type="Pfam" id="PF02637">
    <property type="entry name" value="GatB_Yqey"/>
    <property type="match status" value="1"/>
</dbReference>
<dbReference type="FunFam" id="1.10.10.410:FF:000001">
    <property type="entry name" value="Aspartyl/glutamyl-tRNA(Asn/Gln) amidotransferase subunit B"/>
    <property type="match status" value="1"/>
</dbReference>
<comment type="function">
    <text evidence="7">Allows the formation of correctly charged Asn-tRNA(Asn) or Gln-tRNA(Gln) through the transamidation of misacylated Asp-tRNA(Asn) or Glu-tRNA(Gln) in organisms which lack either or both of asparaginyl-tRNA or glutaminyl-tRNA synthetases. The reaction takes place in the presence of glutamine and ATP through an activated phospho-Asp-tRNA(Asn) or phospho-Glu-tRNA(Gln).</text>
</comment>
<dbReference type="Gene3D" id="1.10.150.380">
    <property type="entry name" value="GatB domain, N-terminal subdomain"/>
    <property type="match status" value="1"/>
</dbReference>
<evidence type="ECO:0000256" key="1">
    <source>
        <dbReference type="ARBA" id="ARBA00005306"/>
    </source>
</evidence>
<evidence type="ECO:0000256" key="4">
    <source>
        <dbReference type="ARBA" id="ARBA00022741"/>
    </source>
</evidence>
<evidence type="ECO:0000313" key="12">
    <source>
        <dbReference type="Proteomes" id="UP000179157"/>
    </source>
</evidence>
<dbReference type="InterPro" id="IPR023168">
    <property type="entry name" value="GatB_Yqey_C_2"/>
</dbReference>
<organism evidence="11 12">
    <name type="scientific">Fraserbacteria sp. (strain RBG_16_55_9)</name>
    <dbReference type="NCBI Taxonomy" id="1817864"/>
    <lineage>
        <taxon>Bacteria</taxon>
        <taxon>Candidatus Fraseribacteriota</taxon>
    </lineage>
</organism>
<protein>
    <recommendedName>
        <fullName evidence="10">Asn/Gln amidotransferase domain-containing protein</fullName>
    </recommendedName>
</protein>
<keyword evidence="3" id="KW-0436">Ligase</keyword>
<dbReference type="Pfam" id="PF02934">
    <property type="entry name" value="GatB_N"/>
    <property type="match status" value="1"/>
</dbReference>
<evidence type="ECO:0000256" key="7">
    <source>
        <dbReference type="ARBA" id="ARBA00024799"/>
    </source>
</evidence>
<dbReference type="PANTHER" id="PTHR11659:SF0">
    <property type="entry name" value="GLUTAMYL-TRNA(GLN) AMIDOTRANSFERASE SUBUNIT B, MITOCHONDRIAL"/>
    <property type="match status" value="1"/>
</dbReference>
<comment type="subunit">
    <text evidence="2">Heterotrimer of A, B and C subunits.</text>
</comment>
<dbReference type="Gene3D" id="1.10.10.410">
    <property type="match status" value="1"/>
</dbReference>
<dbReference type="InterPro" id="IPR017959">
    <property type="entry name" value="Asn/Gln-tRNA_amidoTrfase_suB/E"/>
</dbReference>
<dbReference type="EMBL" id="MFGX01000072">
    <property type="protein sequence ID" value="OGF54801.1"/>
    <property type="molecule type" value="Genomic_DNA"/>
</dbReference>
<comment type="caution">
    <text evidence="11">The sequence shown here is derived from an EMBL/GenBank/DDBJ whole genome shotgun (WGS) entry which is preliminary data.</text>
</comment>
<comment type="catalytic activity">
    <reaction evidence="8">
        <text>L-aspartyl-tRNA(Asn) + L-glutamine + ATP + H2O = L-asparaginyl-tRNA(Asn) + L-glutamate + ADP + phosphate + 2 H(+)</text>
        <dbReference type="Rhea" id="RHEA:14513"/>
        <dbReference type="Rhea" id="RHEA-COMP:9674"/>
        <dbReference type="Rhea" id="RHEA-COMP:9677"/>
        <dbReference type="ChEBI" id="CHEBI:15377"/>
        <dbReference type="ChEBI" id="CHEBI:15378"/>
        <dbReference type="ChEBI" id="CHEBI:29985"/>
        <dbReference type="ChEBI" id="CHEBI:30616"/>
        <dbReference type="ChEBI" id="CHEBI:43474"/>
        <dbReference type="ChEBI" id="CHEBI:58359"/>
        <dbReference type="ChEBI" id="CHEBI:78515"/>
        <dbReference type="ChEBI" id="CHEBI:78516"/>
        <dbReference type="ChEBI" id="CHEBI:456216"/>
    </reaction>
</comment>
<dbReference type="GO" id="GO:0006412">
    <property type="term" value="P:translation"/>
    <property type="evidence" value="ECO:0007669"/>
    <property type="project" value="UniProtKB-KW"/>
</dbReference>
<dbReference type="SUPFAM" id="SSF89095">
    <property type="entry name" value="GatB/YqeY motif"/>
    <property type="match status" value="1"/>
</dbReference>
<dbReference type="InterPro" id="IPR014746">
    <property type="entry name" value="Gln_synth/guanido_kin_cat_dom"/>
</dbReference>
<dbReference type="InterPro" id="IPR006075">
    <property type="entry name" value="Asn/Gln-tRNA_Trfase_suB/E_cat"/>
</dbReference>
<dbReference type="InterPro" id="IPR042114">
    <property type="entry name" value="GatB_C_1"/>
</dbReference>
<dbReference type="PANTHER" id="PTHR11659">
    <property type="entry name" value="GLUTAMYL-TRNA GLN AMIDOTRANSFERASE SUBUNIT B MITOCHONDRIAL AND PROKARYOTIC PET112-RELATED"/>
    <property type="match status" value="1"/>
</dbReference>